<accession>A0A923SGM9</accession>
<dbReference type="AlphaFoldDB" id="A0A923SGM9"/>
<reference evidence="1 2" key="1">
    <citation type="submission" date="2020-08" db="EMBL/GenBank/DDBJ databases">
        <title>Description of novel Flavobacterium F-392 isolate.</title>
        <authorList>
            <person name="Saticioglu I.B."/>
            <person name="Duman M."/>
            <person name="Altun S."/>
        </authorList>
    </citation>
    <scope>NUCLEOTIDE SEQUENCE [LARGE SCALE GENOMIC DNA]</scope>
    <source>
        <strain evidence="1 2">F-392</strain>
    </source>
</reference>
<organism evidence="1 2">
    <name type="scientific">Flavobacterium muglaense</name>
    <dbReference type="NCBI Taxonomy" id="2764716"/>
    <lineage>
        <taxon>Bacteria</taxon>
        <taxon>Pseudomonadati</taxon>
        <taxon>Bacteroidota</taxon>
        <taxon>Flavobacteriia</taxon>
        <taxon>Flavobacteriales</taxon>
        <taxon>Flavobacteriaceae</taxon>
        <taxon>Flavobacterium</taxon>
    </lineage>
</organism>
<dbReference type="RefSeq" id="WP_187021082.1">
    <property type="nucleotide sequence ID" value="NZ_JACRUK010000059.1"/>
</dbReference>
<name>A0A923SGM9_9FLAO</name>
<dbReference type="EMBL" id="JACRUL010000059">
    <property type="protein sequence ID" value="MBC5845907.1"/>
    <property type="molecule type" value="Genomic_DNA"/>
</dbReference>
<gene>
    <name evidence="1" type="ORF">H8R25_15905</name>
</gene>
<protein>
    <submittedName>
        <fullName evidence="1">DUF1569 domain-containing protein</fullName>
    </submittedName>
</protein>
<proteinExistence type="predicted"/>
<dbReference type="InterPro" id="IPR034660">
    <property type="entry name" value="DinB/YfiT-like"/>
</dbReference>
<evidence type="ECO:0000313" key="2">
    <source>
        <dbReference type="Proteomes" id="UP000641454"/>
    </source>
</evidence>
<comment type="caution">
    <text evidence="1">The sequence shown here is derived from an EMBL/GenBank/DDBJ whole genome shotgun (WGS) entry which is preliminary data.</text>
</comment>
<keyword evidence="2" id="KW-1185">Reference proteome</keyword>
<dbReference type="InterPro" id="IPR011463">
    <property type="entry name" value="DUF1569"/>
</dbReference>
<dbReference type="Proteomes" id="UP000641454">
    <property type="component" value="Unassembled WGS sequence"/>
</dbReference>
<dbReference type="Gene3D" id="1.20.120.450">
    <property type="entry name" value="dinb family like domain"/>
    <property type="match status" value="1"/>
</dbReference>
<sequence>MHSIFDKAENEAIISRINNLTPASKAVWGKMNATQMCKHTNEAIIVAFGENTVKVNFVFRLFGRLMKDKIFNSEFKKNSPTAKEFIFTDEYDFETAKNELVKNYSRFTDGHQSIKIIKHPFWGNMSYDDWNKLMWNHVDHHLRQFNV</sequence>
<evidence type="ECO:0000313" key="1">
    <source>
        <dbReference type="EMBL" id="MBC5845907.1"/>
    </source>
</evidence>
<dbReference type="Pfam" id="PF07606">
    <property type="entry name" value="DUF1569"/>
    <property type="match status" value="1"/>
</dbReference>